<reference evidence="3" key="1">
    <citation type="submission" date="2021-05" db="EMBL/GenBank/DDBJ databases">
        <title>Complete genome sequence of the cellulolytic planctomycete Telmatocola sphagniphila SP2T and characterization of the first cellulase from planctomycetes.</title>
        <authorList>
            <person name="Rakitin A.L."/>
            <person name="Beletsky A.V."/>
            <person name="Naumoff D.G."/>
            <person name="Kulichevskaya I.S."/>
            <person name="Mardanov A.V."/>
            <person name="Ravin N.V."/>
            <person name="Dedysh S.N."/>
        </authorList>
    </citation>
    <scope>NUCLEOTIDE SEQUENCE</scope>
    <source>
        <strain evidence="3">SP2T</strain>
    </source>
</reference>
<name>A0A8E6B3Y9_9BACT</name>
<dbReference type="KEGG" id="tsph:KIH39_14795"/>
<dbReference type="Proteomes" id="UP000676194">
    <property type="component" value="Chromosome"/>
</dbReference>
<sequence>MKAKPIFTLLLIFLLPPYVAADDPVKKPESKKTPEVFDLCQQQTPIRNQGGRDTCPYFPPVAALEAAYKRAGIAVNLSVEHLIWNRNVMSSSDKNSRDVAEDLISTLGGGGGMGVLQQYAVCRAEEMPYRGSIQYPKNSGLEKYDWSKPFSQMALNLWNLDPANLPAAARTDAKYAIEKFDSIPAHDLRNSAKFEEILYSGHEIVFSMNIHANSNDLAAKGQPVWRLKPNTRGDSVNHFMLMVGYDRARKFFVVKNQWGPTNYTAQQGKLAEGWKDIIKYDGFTLVDYNYLATFSEAHYITEVAPVGSRRFIPQRAIGQWEVTFKKEGKKVNSGVLCWRHPPISAEGKQKADLRLGELVLANGEQYRVNGKLDGDGSKPYQISLHVDFSKGTLPLDSTAGATWKGTLHLPDNGKATMHLKPHGGAKEKVGDGDTNELEIDAKLVLDQNLLREIGEHK</sequence>
<dbReference type="Pfam" id="PF00112">
    <property type="entry name" value="Peptidase_C1"/>
    <property type="match status" value="1"/>
</dbReference>
<gene>
    <name evidence="3" type="ORF">KIH39_14795</name>
</gene>
<evidence type="ECO:0000313" key="4">
    <source>
        <dbReference type="Proteomes" id="UP000676194"/>
    </source>
</evidence>
<feature type="domain" description="Peptidase C1A papain C-terminal" evidence="2">
    <location>
        <begin position="34"/>
        <end position="260"/>
    </location>
</feature>
<dbReference type="Gene3D" id="3.90.70.10">
    <property type="entry name" value="Cysteine proteinases"/>
    <property type="match status" value="1"/>
</dbReference>
<dbReference type="GO" id="GO:0008234">
    <property type="term" value="F:cysteine-type peptidase activity"/>
    <property type="evidence" value="ECO:0007669"/>
    <property type="project" value="InterPro"/>
</dbReference>
<dbReference type="RefSeq" id="WP_213494007.1">
    <property type="nucleotide sequence ID" value="NZ_CP074694.1"/>
</dbReference>
<dbReference type="InterPro" id="IPR000668">
    <property type="entry name" value="Peptidase_C1A_C"/>
</dbReference>
<feature type="signal peptide" evidence="1">
    <location>
        <begin position="1"/>
        <end position="20"/>
    </location>
</feature>
<dbReference type="SUPFAM" id="SSF54001">
    <property type="entry name" value="Cysteine proteinases"/>
    <property type="match status" value="1"/>
</dbReference>
<organism evidence="3 4">
    <name type="scientific">Telmatocola sphagniphila</name>
    <dbReference type="NCBI Taxonomy" id="1123043"/>
    <lineage>
        <taxon>Bacteria</taxon>
        <taxon>Pseudomonadati</taxon>
        <taxon>Planctomycetota</taxon>
        <taxon>Planctomycetia</taxon>
        <taxon>Gemmatales</taxon>
        <taxon>Gemmataceae</taxon>
    </lineage>
</organism>
<dbReference type="AlphaFoldDB" id="A0A8E6B3Y9"/>
<feature type="chain" id="PRO_5034001827" description="Peptidase C1A papain C-terminal domain-containing protein" evidence="1">
    <location>
        <begin position="21"/>
        <end position="457"/>
    </location>
</feature>
<protein>
    <recommendedName>
        <fullName evidence="2">Peptidase C1A papain C-terminal domain-containing protein</fullName>
    </recommendedName>
</protein>
<evidence type="ECO:0000313" key="3">
    <source>
        <dbReference type="EMBL" id="QVL30123.1"/>
    </source>
</evidence>
<accession>A0A8E6B3Y9</accession>
<dbReference type="EMBL" id="CP074694">
    <property type="protein sequence ID" value="QVL30123.1"/>
    <property type="molecule type" value="Genomic_DNA"/>
</dbReference>
<proteinExistence type="predicted"/>
<evidence type="ECO:0000259" key="2">
    <source>
        <dbReference type="Pfam" id="PF00112"/>
    </source>
</evidence>
<dbReference type="InterPro" id="IPR038765">
    <property type="entry name" value="Papain-like_cys_pep_sf"/>
</dbReference>
<evidence type="ECO:0000256" key="1">
    <source>
        <dbReference type="SAM" id="SignalP"/>
    </source>
</evidence>
<dbReference type="GO" id="GO:0006508">
    <property type="term" value="P:proteolysis"/>
    <property type="evidence" value="ECO:0007669"/>
    <property type="project" value="InterPro"/>
</dbReference>
<keyword evidence="1" id="KW-0732">Signal</keyword>
<keyword evidence="4" id="KW-1185">Reference proteome</keyword>